<dbReference type="EMBL" id="GG745332">
    <property type="protein sequence ID" value="KNE57922.1"/>
    <property type="molecule type" value="Genomic_DNA"/>
</dbReference>
<dbReference type="eggNOG" id="ENOG502RV3A">
    <property type="taxonomic scope" value="Eukaryota"/>
</dbReference>
<dbReference type="Pfam" id="PF02845">
    <property type="entry name" value="CUE"/>
    <property type="match status" value="1"/>
</dbReference>
<reference evidence="4" key="2">
    <citation type="submission" date="2009-11" db="EMBL/GenBank/DDBJ databases">
        <title>The Genome Sequence of Allomyces macrogynus strain ATCC 38327.</title>
        <authorList>
            <consortium name="The Broad Institute Genome Sequencing Platform"/>
            <person name="Russ C."/>
            <person name="Cuomo C."/>
            <person name="Shea T."/>
            <person name="Young S.K."/>
            <person name="Zeng Q."/>
            <person name="Koehrsen M."/>
            <person name="Haas B."/>
            <person name="Borodovsky M."/>
            <person name="Guigo R."/>
            <person name="Alvarado L."/>
            <person name="Berlin A."/>
            <person name="Borenstein D."/>
            <person name="Chen Z."/>
            <person name="Engels R."/>
            <person name="Freedman E."/>
            <person name="Gellesch M."/>
            <person name="Goldberg J."/>
            <person name="Griggs A."/>
            <person name="Gujja S."/>
            <person name="Heiman D."/>
            <person name="Hepburn T."/>
            <person name="Howarth C."/>
            <person name="Jen D."/>
            <person name="Larson L."/>
            <person name="Lewis B."/>
            <person name="Mehta T."/>
            <person name="Park D."/>
            <person name="Pearson M."/>
            <person name="Roberts A."/>
            <person name="Saif S."/>
            <person name="Shenoy N."/>
            <person name="Sisk P."/>
            <person name="Stolte C."/>
            <person name="Sykes S."/>
            <person name="Walk T."/>
            <person name="White J."/>
            <person name="Yandava C."/>
            <person name="Burger G."/>
            <person name="Gray M.W."/>
            <person name="Holland P.W.H."/>
            <person name="King N."/>
            <person name="Lang F.B.F."/>
            <person name="Roger A.J."/>
            <person name="Ruiz-Trillo I."/>
            <person name="Lander E."/>
            <person name="Nusbaum C."/>
        </authorList>
    </citation>
    <scope>NUCLEOTIDE SEQUENCE [LARGE SCALE GENOMIC DNA]</scope>
    <source>
        <strain evidence="4">ATCC 38327</strain>
    </source>
</reference>
<dbReference type="VEuPathDB" id="FungiDB:AMAG_04762"/>
<evidence type="ECO:0000256" key="1">
    <source>
        <dbReference type="SAM" id="MobiDB-lite"/>
    </source>
</evidence>
<keyword evidence="4" id="KW-1185">Reference proteome</keyword>
<dbReference type="InterPro" id="IPR003892">
    <property type="entry name" value="CUE"/>
</dbReference>
<accession>A0A0L0S5Z1</accession>
<name>A0A0L0S5Z1_ALLM3</name>
<gene>
    <name evidence="3" type="ORF">AMAG_04762</name>
</gene>
<dbReference type="InterPro" id="IPR009060">
    <property type="entry name" value="UBA-like_sf"/>
</dbReference>
<feature type="region of interest" description="Disordered" evidence="1">
    <location>
        <begin position="1"/>
        <end position="34"/>
    </location>
</feature>
<dbReference type="PANTHER" id="PTHR21494:SF0">
    <property type="entry name" value="ACTIVATING SIGNAL COINTEGRATOR 1 COMPLEX SUBUNIT 2"/>
    <property type="match status" value="1"/>
</dbReference>
<feature type="domain" description="CUE" evidence="2">
    <location>
        <begin position="368"/>
        <end position="411"/>
    </location>
</feature>
<proteinExistence type="predicted"/>
<organism evidence="3 4">
    <name type="scientific">Allomyces macrogynus (strain ATCC 38327)</name>
    <name type="common">Allomyces javanicus var. macrogynus</name>
    <dbReference type="NCBI Taxonomy" id="578462"/>
    <lineage>
        <taxon>Eukaryota</taxon>
        <taxon>Fungi</taxon>
        <taxon>Fungi incertae sedis</taxon>
        <taxon>Blastocladiomycota</taxon>
        <taxon>Blastocladiomycetes</taxon>
        <taxon>Blastocladiales</taxon>
        <taxon>Blastocladiaceae</taxon>
        <taxon>Allomyces</taxon>
    </lineage>
</organism>
<evidence type="ECO:0000313" key="3">
    <source>
        <dbReference type="EMBL" id="KNE57922.1"/>
    </source>
</evidence>
<dbReference type="PROSITE" id="PS51140">
    <property type="entry name" value="CUE"/>
    <property type="match status" value="1"/>
</dbReference>
<dbReference type="PANTHER" id="PTHR21494">
    <property type="entry name" value="ACTIVATING SIGNAL COINTEGRATOR 1 COMPLEX SUBUNIT 2 ASC-1 COMPLEX SUBUNIT P100"/>
    <property type="match status" value="1"/>
</dbReference>
<dbReference type="GO" id="GO:0043130">
    <property type="term" value="F:ubiquitin binding"/>
    <property type="evidence" value="ECO:0007669"/>
    <property type="project" value="InterPro"/>
</dbReference>
<protein>
    <recommendedName>
        <fullName evidence="2">CUE domain-containing protein</fullName>
    </recommendedName>
</protein>
<dbReference type="OrthoDB" id="5577209at2759"/>
<dbReference type="InterPro" id="IPR052586">
    <property type="entry name" value="ASCC2"/>
</dbReference>
<sequence length="731" mass="76460">MATTVGKGKGKGKGKATTAAVTGSPSTPTDKVPNPASVPITACPPYLPHTLHHVPVDIRDRAAHVTLHSLALTLNLTDHDDFAVQSLARHAPELVESFLRFRTKQDRSQVSRALDAAVIAWFRRLAAAVAGTAPLGGPVAHLVHDVSVLALLDFCKWYGHTPSVARPVVDVLFTVHSEYLHDLDDVLRTITALVSRALQGEDDEDQAVVLARSVVDGLGALARLVAMYPHAAEIVDAALVLAVAALHDAVPAARPIHMHNVPVEFVVAVIRAKYLDGESPVVGPLVQMLEELLDSAQARAMAGATLLVVELAKDEGLVGDLDRVAKSEPSLFSVMARLKSFQPPPAAATPPAATTPPSYETAAVQDIELSLKVSQVQDLFPDIPATHITSLLARFSNSTEDLIDALLTDESLRVPPPPPAEAAKRTPAAPAAVSSPEDARLQASIRARLETMDELRTAQRVQSSKSANNMPEVDKAKILALAAAMAADEYDDEYDDTYDSVDAPVADGDESSEVSLRPVRNVMRGGEVGGVADPAHPHEEVLFRAFTTNPAVLERAGKKDPARAALRSKTGLTDQQIEGWAVMLKRDPRRVRQLEARYSAFHGNRAPAGPTDGAAAAAESSPRTQDPNGRDALPAHRGGHSSGTRGGGGRGGRGGGRGGAHSGTTDGTGAGRGGGRAGDGAGRGGARGGGRGAANAGEGAGRGGGRGRGGSSRNMRREGHFKKMAQNNALA</sequence>
<reference evidence="3 4" key="1">
    <citation type="submission" date="2009-11" db="EMBL/GenBank/DDBJ databases">
        <title>Annotation of Allomyces macrogynus ATCC 38327.</title>
        <authorList>
            <consortium name="The Broad Institute Genome Sequencing Platform"/>
            <person name="Russ C."/>
            <person name="Cuomo C."/>
            <person name="Burger G."/>
            <person name="Gray M.W."/>
            <person name="Holland P.W.H."/>
            <person name="King N."/>
            <person name="Lang F.B.F."/>
            <person name="Roger A.J."/>
            <person name="Ruiz-Trillo I."/>
            <person name="Young S.K."/>
            <person name="Zeng Q."/>
            <person name="Gargeya S."/>
            <person name="Fitzgerald M."/>
            <person name="Haas B."/>
            <person name="Abouelleil A."/>
            <person name="Alvarado L."/>
            <person name="Arachchi H.M."/>
            <person name="Berlin A."/>
            <person name="Chapman S.B."/>
            <person name="Gearin G."/>
            <person name="Goldberg J."/>
            <person name="Griggs A."/>
            <person name="Gujja S."/>
            <person name="Hansen M."/>
            <person name="Heiman D."/>
            <person name="Howarth C."/>
            <person name="Larimer J."/>
            <person name="Lui A."/>
            <person name="MacDonald P.J.P."/>
            <person name="McCowen C."/>
            <person name="Montmayeur A."/>
            <person name="Murphy C."/>
            <person name="Neiman D."/>
            <person name="Pearson M."/>
            <person name="Priest M."/>
            <person name="Roberts A."/>
            <person name="Saif S."/>
            <person name="Shea T."/>
            <person name="Sisk P."/>
            <person name="Stolte C."/>
            <person name="Sykes S."/>
            <person name="Wortman J."/>
            <person name="Nusbaum C."/>
            <person name="Birren B."/>
        </authorList>
    </citation>
    <scope>NUCLEOTIDE SEQUENCE [LARGE SCALE GENOMIC DNA]</scope>
    <source>
        <strain evidence="3 4">ATCC 38327</strain>
    </source>
</reference>
<feature type="compositionally biased region" description="Low complexity" evidence="1">
    <location>
        <begin position="606"/>
        <end position="618"/>
    </location>
</feature>
<evidence type="ECO:0000313" key="4">
    <source>
        <dbReference type="Proteomes" id="UP000054350"/>
    </source>
</evidence>
<dbReference type="AlphaFoldDB" id="A0A0L0S5Z1"/>
<feature type="region of interest" description="Disordered" evidence="1">
    <location>
        <begin position="601"/>
        <end position="731"/>
    </location>
</feature>
<evidence type="ECO:0000259" key="2">
    <source>
        <dbReference type="PROSITE" id="PS51140"/>
    </source>
</evidence>
<feature type="compositionally biased region" description="Gly residues" evidence="1">
    <location>
        <begin position="640"/>
        <end position="710"/>
    </location>
</feature>
<feature type="region of interest" description="Disordered" evidence="1">
    <location>
        <begin position="410"/>
        <end position="438"/>
    </location>
</feature>
<dbReference type="SUPFAM" id="SSF46934">
    <property type="entry name" value="UBA-like"/>
    <property type="match status" value="1"/>
</dbReference>
<dbReference type="Proteomes" id="UP000054350">
    <property type="component" value="Unassembled WGS sequence"/>
</dbReference>
<dbReference type="Gene3D" id="1.10.8.10">
    <property type="entry name" value="DNA helicase RuvA subunit, C-terminal domain"/>
    <property type="match status" value="1"/>
</dbReference>